<dbReference type="Pfam" id="PF02801">
    <property type="entry name" value="Ketoacyl-synt_C"/>
    <property type="match status" value="1"/>
</dbReference>
<dbReference type="GO" id="GO:0004315">
    <property type="term" value="F:3-oxoacyl-[acyl-carrier-protein] synthase activity"/>
    <property type="evidence" value="ECO:0007669"/>
    <property type="project" value="InterPro"/>
</dbReference>
<feature type="domain" description="Ketosynthase family 3 (KS3)" evidence="5">
    <location>
        <begin position="1"/>
        <end position="393"/>
    </location>
</feature>
<dbReference type="RefSeq" id="WP_071116919.1">
    <property type="nucleotide sequence ID" value="NZ_MKCS01000003.1"/>
</dbReference>
<name>A0A1S1WVD3_9NEIS</name>
<dbReference type="PANTHER" id="PTHR11712">
    <property type="entry name" value="POLYKETIDE SYNTHASE-RELATED"/>
    <property type="match status" value="1"/>
</dbReference>
<dbReference type="InterPro" id="IPR014031">
    <property type="entry name" value="Ketoacyl_synth_C"/>
</dbReference>
<accession>A0A1S1WVD3</accession>
<dbReference type="PROSITE" id="PS52004">
    <property type="entry name" value="KS3_2"/>
    <property type="match status" value="1"/>
</dbReference>
<proteinExistence type="inferred from homology"/>
<dbReference type="PROSITE" id="PS00606">
    <property type="entry name" value="KS3_1"/>
    <property type="match status" value="1"/>
</dbReference>
<evidence type="ECO:0000256" key="3">
    <source>
        <dbReference type="RuleBase" id="RU003694"/>
    </source>
</evidence>
<dbReference type="NCBIfam" id="NF006618">
    <property type="entry name" value="PRK09185.1"/>
    <property type="match status" value="1"/>
</dbReference>
<dbReference type="PANTHER" id="PTHR11712:SF320">
    <property type="entry name" value="BETA-KETOACYL SYNTHASE"/>
    <property type="match status" value="1"/>
</dbReference>
<dbReference type="SUPFAM" id="SSF53901">
    <property type="entry name" value="Thiolase-like"/>
    <property type="match status" value="2"/>
</dbReference>
<dbReference type="InterPro" id="IPR000794">
    <property type="entry name" value="Beta-ketoacyl_synthase"/>
</dbReference>
<feature type="region of interest" description="Disordered" evidence="4">
    <location>
        <begin position="37"/>
        <end position="62"/>
    </location>
</feature>
<dbReference type="InterPro" id="IPR014030">
    <property type="entry name" value="Ketoacyl_synth_N"/>
</dbReference>
<sequence length="395" mass="40661">MTNAVYLNHLGALCAAGRGHAALRAALFQPPAQLQRPRLTLPDGRDWPTAPHLGRRPDTSRLPLPLRSRNNALLLAALEDIRPAVDDAISRFGPDRVGVVLGTSTSGIGESEAAFAAARRNGRFPDSFHPLQQELGSPAALLRHVLGTGGPALVISTACSSSAKALASAARLLRSGQCDAVIAGGADSLCQFTVAGFAALDSVSAGGCNPFSRNRDGIHIGEAAALFLMSRESGPVRLAGWGESADAHHISAPDPSGRGAIAAMRQALARAGCAPADIDYVNLHGTATQQNDAMESLAVSQLFGGLVPASSTKGLTGHTLGAAGALEAAFAWLTLHGNPAGLLPVHIWDGMPDPALPSLNLVQAGQRLTQPPRRVLSNSFAFGGSNACLILEATP</sequence>
<dbReference type="InterPro" id="IPR020841">
    <property type="entry name" value="PKS_Beta-ketoAc_synthase_dom"/>
</dbReference>
<dbReference type="GO" id="GO:0005829">
    <property type="term" value="C:cytosol"/>
    <property type="evidence" value="ECO:0007669"/>
    <property type="project" value="TreeGrafter"/>
</dbReference>
<evidence type="ECO:0000313" key="6">
    <source>
        <dbReference type="EMBL" id="OHX10887.1"/>
    </source>
</evidence>
<evidence type="ECO:0000259" key="5">
    <source>
        <dbReference type="PROSITE" id="PS52004"/>
    </source>
</evidence>
<dbReference type="Gene3D" id="3.40.47.10">
    <property type="match status" value="1"/>
</dbReference>
<dbReference type="InterPro" id="IPR018201">
    <property type="entry name" value="Ketoacyl_synth_AS"/>
</dbReference>
<dbReference type="Pfam" id="PF00109">
    <property type="entry name" value="ketoacyl-synt"/>
    <property type="match status" value="1"/>
</dbReference>
<dbReference type="InterPro" id="IPR016039">
    <property type="entry name" value="Thiolase-like"/>
</dbReference>
<comment type="similarity">
    <text evidence="1 3">Belongs to the thiolase-like superfamily. Beta-ketoacyl-ACP synthases family.</text>
</comment>
<dbReference type="SMART" id="SM00825">
    <property type="entry name" value="PKS_KS"/>
    <property type="match status" value="1"/>
</dbReference>
<evidence type="ECO:0000313" key="7">
    <source>
        <dbReference type="Proteomes" id="UP000180088"/>
    </source>
</evidence>
<keyword evidence="2 3" id="KW-0808">Transferase</keyword>
<organism evidence="6 7">
    <name type="scientific">Chromobacterium sphagni</name>
    <dbReference type="NCBI Taxonomy" id="1903179"/>
    <lineage>
        <taxon>Bacteria</taxon>
        <taxon>Pseudomonadati</taxon>
        <taxon>Pseudomonadota</taxon>
        <taxon>Betaproteobacteria</taxon>
        <taxon>Neisseriales</taxon>
        <taxon>Chromobacteriaceae</taxon>
        <taxon>Chromobacterium</taxon>
    </lineage>
</organism>
<comment type="caution">
    <text evidence="6">The sequence shown here is derived from an EMBL/GenBank/DDBJ whole genome shotgun (WGS) entry which is preliminary data.</text>
</comment>
<gene>
    <name evidence="6" type="ORF">BI347_19820</name>
</gene>
<protein>
    <submittedName>
        <fullName evidence="6">Beta-ketoacyl-[acyl-carrier-protein] synthase II</fullName>
    </submittedName>
</protein>
<dbReference type="EMBL" id="MKCS01000003">
    <property type="protein sequence ID" value="OHX10887.1"/>
    <property type="molecule type" value="Genomic_DNA"/>
</dbReference>
<dbReference type="Proteomes" id="UP000180088">
    <property type="component" value="Unassembled WGS sequence"/>
</dbReference>
<dbReference type="AlphaFoldDB" id="A0A1S1WVD3"/>
<evidence type="ECO:0000256" key="2">
    <source>
        <dbReference type="ARBA" id="ARBA00022679"/>
    </source>
</evidence>
<reference evidence="6 7" key="1">
    <citation type="submission" date="2016-09" db="EMBL/GenBank/DDBJ databases">
        <title>Chromobacterium muskegensis sp. nov., an insecticidal bacterium isolated from Sphagnum bogs.</title>
        <authorList>
            <person name="Sparks M.E."/>
            <person name="Blackburn M.B."/>
            <person name="Gundersen-Rindal D.E."/>
            <person name="Mitchell A."/>
            <person name="Farrar R."/>
            <person name="Kuhar D."/>
        </authorList>
    </citation>
    <scope>NUCLEOTIDE SEQUENCE [LARGE SCALE GENOMIC DNA]</scope>
    <source>
        <strain evidence="6 7">37-2</strain>
    </source>
</reference>
<dbReference type="GO" id="GO:0006633">
    <property type="term" value="P:fatty acid biosynthetic process"/>
    <property type="evidence" value="ECO:0007669"/>
    <property type="project" value="InterPro"/>
</dbReference>
<evidence type="ECO:0000256" key="1">
    <source>
        <dbReference type="ARBA" id="ARBA00008467"/>
    </source>
</evidence>
<dbReference type="STRING" id="1903179.BI347_19820"/>
<evidence type="ECO:0000256" key="4">
    <source>
        <dbReference type="SAM" id="MobiDB-lite"/>
    </source>
</evidence>
<dbReference type="OrthoDB" id="9808669at2"/>